<accession>A0A2S5GCT2</accession>
<dbReference type="OrthoDB" id="2471827at2"/>
<dbReference type="AlphaFoldDB" id="A0A2S5GCT2"/>
<name>A0A2S5GCT2_9BACL</name>
<evidence type="ECO:0000313" key="3">
    <source>
        <dbReference type="EMBL" id="PPA70725.1"/>
    </source>
</evidence>
<dbReference type="InterPro" id="IPR002934">
    <property type="entry name" value="Polymerase_NTP_transf_dom"/>
</dbReference>
<feature type="domain" description="Polymerase nucleotidyl transferase" evidence="2">
    <location>
        <begin position="12"/>
        <end position="80"/>
    </location>
</feature>
<organism evidence="3 4">
    <name type="scientific">Jeotgalibacillus proteolyticus</name>
    <dbReference type="NCBI Taxonomy" id="2082395"/>
    <lineage>
        <taxon>Bacteria</taxon>
        <taxon>Bacillati</taxon>
        <taxon>Bacillota</taxon>
        <taxon>Bacilli</taxon>
        <taxon>Bacillales</taxon>
        <taxon>Caryophanaceae</taxon>
        <taxon>Jeotgalibacillus</taxon>
    </lineage>
</organism>
<dbReference type="GO" id="GO:0016779">
    <property type="term" value="F:nucleotidyltransferase activity"/>
    <property type="evidence" value="ECO:0007669"/>
    <property type="project" value="InterPro"/>
</dbReference>
<dbReference type="EMBL" id="PREZ01000003">
    <property type="protein sequence ID" value="PPA70725.1"/>
    <property type="molecule type" value="Genomic_DNA"/>
</dbReference>
<keyword evidence="1" id="KW-1133">Transmembrane helix</keyword>
<proteinExistence type="predicted"/>
<comment type="caution">
    <text evidence="3">The sequence shown here is derived from an EMBL/GenBank/DDBJ whole genome shotgun (WGS) entry which is preliminary data.</text>
</comment>
<dbReference type="CDD" id="cd05403">
    <property type="entry name" value="NT_KNTase_like"/>
    <property type="match status" value="1"/>
</dbReference>
<dbReference type="RefSeq" id="WP_104057475.1">
    <property type="nucleotide sequence ID" value="NZ_PREZ01000003.1"/>
</dbReference>
<evidence type="ECO:0000256" key="1">
    <source>
        <dbReference type="SAM" id="Phobius"/>
    </source>
</evidence>
<sequence length="324" mass="37280">MNERSRILIEIAKEYIRDRKEKNFLAMVGGSVGRGEADEFSDIDLAIYTTDPISSKASLKYKNEILQIEKQPLDYYPSLKEIETNPWSHRYLLESKLIHTAGKYHPHDKSKIDAFCKTKSCRQIMYDEVSKLVEGRIEHAYIRFKANKKFTAMIAILGAWAEAALLFQFFSTGSLATGSIIPSLRPFPSQLTCLKTVFRASATQSHNVLREVRAELRKQGSGFTFGIAPIQDELHEKKMRRLMKNNEELNLYWQTYSEMVWLFFETAKGESFESYREKFPSALKADLELLGFVEAGEGDLKEWGQMALELLKYAEIALEEKNDL</sequence>
<keyword evidence="1" id="KW-0812">Transmembrane</keyword>
<evidence type="ECO:0000259" key="2">
    <source>
        <dbReference type="Pfam" id="PF01909"/>
    </source>
</evidence>
<dbReference type="SUPFAM" id="SSF81301">
    <property type="entry name" value="Nucleotidyltransferase"/>
    <property type="match status" value="1"/>
</dbReference>
<dbReference type="Gene3D" id="3.30.460.10">
    <property type="entry name" value="Beta Polymerase, domain 2"/>
    <property type="match status" value="1"/>
</dbReference>
<feature type="transmembrane region" description="Helical" evidence="1">
    <location>
        <begin position="150"/>
        <end position="170"/>
    </location>
</feature>
<evidence type="ECO:0000313" key="4">
    <source>
        <dbReference type="Proteomes" id="UP000239047"/>
    </source>
</evidence>
<dbReference type="Proteomes" id="UP000239047">
    <property type="component" value="Unassembled WGS sequence"/>
</dbReference>
<dbReference type="InterPro" id="IPR043519">
    <property type="entry name" value="NT_sf"/>
</dbReference>
<dbReference type="Pfam" id="PF01909">
    <property type="entry name" value="NTP_transf_2"/>
    <property type="match status" value="1"/>
</dbReference>
<keyword evidence="1" id="KW-0472">Membrane</keyword>
<reference evidence="3 4" key="1">
    <citation type="submission" date="2018-02" db="EMBL/GenBank/DDBJ databases">
        <title>Jeotgalibacillus proteolyticum sp. nov. a protease producing bacterium isolated from ocean sediments of Laizhou Bay.</title>
        <authorList>
            <person name="Li Y."/>
        </authorList>
    </citation>
    <scope>NUCLEOTIDE SEQUENCE [LARGE SCALE GENOMIC DNA]</scope>
    <source>
        <strain evidence="3 4">22-7</strain>
    </source>
</reference>
<keyword evidence="4" id="KW-1185">Reference proteome</keyword>
<gene>
    <name evidence="3" type="ORF">C4B60_07980</name>
</gene>
<protein>
    <recommendedName>
        <fullName evidence="2">Polymerase nucleotidyl transferase domain-containing protein</fullName>
    </recommendedName>
</protein>